<comment type="caution">
    <text evidence="1">The sequence shown here is derived from an EMBL/GenBank/DDBJ whole genome shotgun (WGS) entry which is preliminary data.</text>
</comment>
<dbReference type="Gene3D" id="1.25.40.10">
    <property type="entry name" value="Tetratricopeptide repeat domain"/>
    <property type="match status" value="1"/>
</dbReference>
<sequence length="262" mass="29984">MSTFRLDRNIFNATLYKQVTDVWLPGVDLRGDELDMSVLKKWFMASPDERKAFDGVCRDNFEHALDAIGPETLPEPTAQPFLDEIAVIAEKSDDSQAAWAALSLTLLLDQIPRNIYRTDAGLRKVYNHYDKISYALSRLLLEPDSPVSRPDLHPQWRNSGAHRMWFYMPLVHSEEIEAHNILDKLVDECAREWENLEGHKGSKMFLEGQVKSEKEHREILEKFRRYPHRNAALGRANTEEENKFLAGGGATFGVGTQNNSEV</sequence>
<dbReference type="InterPro" id="IPR011990">
    <property type="entry name" value="TPR-like_helical_dom_sf"/>
</dbReference>
<dbReference type="Proteomes" id="UP000799777">
    <property type="component" value="Unassembled WGS sequence"/>
</dbReference>
<evidence type="ECO:0008006" key="3">
    <source>
        <dbReference type="Google" id="ProtNLM"/>
    </source>
</evidence>
<proteinExistence type="predicted"/>
<evidence type="ECO:0000313" key="1">
    <source>
        <dbReference type="EMBL" id="KAF2028132.1"/>
    </source>
</evidence>
<dbReference type="AlphaFoldDB" id="A0A9P4H721"/>
<dbReference type="Gene3D" id="1.20.58.320">
    <property type="entry name" value="TPR-like"/>
    <property type="match status" value="1"/>
</dbReference>
<reference evidence="1" key="1">
    <citation type="journal article" date="2020" name="Stud. Mycol.">
        <title>101 Dothideomycetes genomes: a test case for predicting lifestyles and emergence of pathogens.</title>
        <authorList>
            <person name="Haridas S."/>
            <person name="Albert R."/>
            <person name="Binder M."/>
            <person name="Bloem J."/>
            <person name="Labutti K."/>
            <person name="Salamov A."/>
            <person name="Andreopoulos B."/>
            <person name="Baker S."/>
            <person name="Barry K."/>
            <person name="Bills G."/>
            <person name="Bluhm B."/>
            <person name="Cannon C."/>
            <person name="Castanera R."/>
            <person name="Culley D."/>
            <person name="Daum C."/>
            <person name="Ezra D."/>
            <person name="Gonzalez J."/>
            <person name="Henrissat B."/>
            <person name="Kuo A."/>
            <person name="Liang C."/>
            <person name="Lipzen A."/>
            <person name="Lutzoni F."/>
            <person name="Magnuson J."/>
            <person name="Mondo S."/>
            <person name="Nolan M."/>
            <person name="Ohm R."/>
            <person name="Pangilinan J."/>
            <person name="Park H.-J."/>
            <person name="Ramirez L."/>
            <person name="Alfaro M."/>
            <person name="Sun H."/>
            <person name="Tritt A."/>
            <person name="Yoshinaga Y."/>
            <person name="Zwiers L.-H."/>
            <person name="Turgeon B."/>
            <person name="Goodwin S."/>
            <person name="Spatafora J."/>
            <person name="Crous P."/>
            <person name="Grigoriev I."/>
        </authorList>
    </citation>
    <scope>NUCLEOTIDE SEQUENCE</scope>
    <source>
        <strain evidence="1">CBS 110217</strain>
    </source>
</reference>
<dbReference type="Pfam" id="PF06041">
    <property type="entry name" value="DUF924"/>
    <property type="match status" value="1"/>
</dbReference>
<organism evidence="1 2">
    <name type="scientific">Setomelanomma holmii</name>
    <dbReference type="NCBI Taxonomy" id="210430"/>
    <lineage>
        <taxon>Eukaryota</taxon>
        <taxon>Fungi</taxon>
        <taxon>Dikarya</taxon>
        <taxon>Ascomycota</taxon>
        <taxon>Pezizomycotina</taxon>
        <taxon>Dothideomycetes</taxon>
        <taxon>Pleosporomycetidae</taxon>
        <taxon>Pleosporales</taxon>
        <taxon>Pleosporineae</taxon>
        <taxon>Phaeosphaeriaceae</taxon>
        <taxon>Setomelanomma</taxon>
    </lineage>
</organism>
<dbReference type="SUPFAM" id="SSF48452">
    <property type="entry name" value="TPR-like"/>
    <property type="match status" value="1"/>
</dbReference>
<evidence type="ECO:0000313" key="2">
    <source>
        <dbReference type="Proteomes" id="UP000799777"/>
    </source>
</evidence>
<dbReference type="OrthoDB" id="414698at2759"/>
<protein>
    <recommendedName>
        <fullName evidence="3">DUF924-domain-containing protein</fullName>
    </recommendedName>
</protein>
<accession>A0A9P4H721</accession>
<dbReference type="InterPro" id="IPR010323">
    <property type="entry name" value="DUF924"/>
</dbReference>
<keyword evidence="2" id="KW-1185">Reference proteome</keyword>
<name>A0A9P4H721_9PLEO</name>
<dbReference type="EMBL" id="ML978217">
    <property type="protein sequence ID" value="KAF2028132.1"/>
    <property type="molecule type" value="Genomic_DNA"/>
</dbReference>
<gene>
    <name evidence="1" type="ORF">EK21DRAFT_90952</name>
</gene>